<evidence type="ECO:0000313" key="3">
    <source>
        <dbReference type="EMBL" id="PHJ36074.1"/>
    </source>
</evidence>
<keyword evidence="1" id="KW-1277">Toxin-antitoxin system</keyword>
<protein>
    <recommendedName>
        <fullName evidence="5">DUF1778 domain-containing protein</fullName>
    </recommendedName>
</protein>
<evidence type="ECO:0000256" key="2">
    <source>
        <dbReference type="ARBA" id="ARBA00049988"/>
    </source>
</evidence>
<comment type="caution">
    <text evidence="3">The sequence shown here is derived from an EMBL/GenBank/DDBJ whole genome shotgun (WGS) entry which is preliminary data.</text>
</comment>
<comment type="similarity">
    <text evidence="2">Belongs to the TacA antitoxin family.</text>
</comment>
<dbReference type="InterPro" id="IPR010985">
    <property type="entry name" value="Ribbon_hlx_hlx"/>
</dbReference>
<dbReference type="GO" id="GO:0006355">
    <property type="term" value="P:regulation of DNA-templated transcription"/>
    <property type="evidence" value="ECO:0007669"/>
    <property type="project" value="InterPro"/>
</dbReference>
<evidence type="ECO:0000256" key="1">
    <source>
        <dbReference type="ARBA" id="ARBA00022649"/>
    </source>
</evidence>
<dbReference type="Proteomes" id="UP000223296">
    <property type="component" value="Unassembled WGS sequence"/>
</dbReference>
<dbReference type="SUPFAM" id="SSF47598">
    <property type="entry name" value="Ribbon-helix-helix"/>
    <property type="match status" value="1"/>
</dbReference>
<dbReference type="PANTHER" id="PTHR35401">
    <property type="entry name" value="COPG FAMILY HELIX-TURN-HELIX PROTEIN-RELATED-RELATED"/>
    <property type="match status" value="1"/>
</dbReference>
<dbReference type="Pfam" id="PF08681">
    <property type="entry name" value="TacA1"/>
    <property type="match status" value="1"/>
</dbReference>
<proteinExistence type="inferred from homology"/>
<evidence type="ECO:0008006" key="5">
    <source>
        <dbReference type="Google" id="ProtNLM"/>
    </source>
</evidence>
<dbReference type="Gene3D" id="1.20.5.780">
    <property type="entry name" value="Single helix bin"/>
    <property type="match status" value="1"/>
</dbReference>
<gene>
    <name evidence="3" type="ORF">N776_04320</name>
</gene>
<organism evidence="3 4">
    <name type="scientific">Neisseria gonorrhoeae 3502</name>
    <dbReference type="NCBI Taxonomy" id="1193404"/>
    <lineage>
        <taxon>Bacteria</taxon>
        <taxon>Pseudomonadati</taxon>
        <taxon>Pseudomonadota</taxon>
        <taxon>Betaproteobacteria</taxon>
        <taxon>Neisseriales</taxon>
        <taxon>Neisseriaceae</taxon>
        <taxon>Neisseria</taxon>
    </lineage>
</organism>
<reference evidence="3 4" key="1">
    <citation type="submission" date="2013-08" db="EMBL/GenBank/DDBJ databases">
        <authorList>
            <person name="Trees D."/>
        </authorList>
    </citation>
    <scope>NUCLEOTIDE SEQUENCE [LARGE SCALE GENOMIC DNA]</scope>
    <source>
        <strain evidence="3 4">3502</strain>
    </source>
</reference>
<dbReference type="PANTHER" id="PTHR35401:SF2">
    <property type="entry name" value="ABC-TYPE TRANSPORT SYSTEM"/>
    <property type="match status" value="1"/>
</dbReference>
<dbReference type="EMBL" id="AVBE01000002">
    <property type="protein sequence ID" value="PHJ36074.1"/>
    <property type="molecule type" value="Genomic_DNA"/>
</dbReference>
<dbReference type="AlphaFoldDB" id="A0AA44ZHJ1"/>
<dbReference type="InterPro" id="IPR014795">
    <property type="entry name" value="TacA_1-like"/>
</dbReference>
<sequence length="94" mass="10429">MFMTATYADCRFEARITSDTRALLKHAAELQGRSMSEFVISAAREAAQKAVADAEILMLSERDQLQFAQALLNPSKPNGALSRALEKHDELFGR</sequence>
<evidence type="ECO:0000313" key="4">
    <source>
        <dbReference type="Proteomes" id="UP000223296"/>
    </source>
</evidence>
<accession>A0AA44ZHJ1</accession>
<name>A0AA44ZHJ1_NEIGO</name>